<proteinExistence type="predicted"/>
<feature type="transmembrane region" description="Helical" evidence="1">
    <location>
        <begin position="12"/>
        <end position="32"/>
    </location>
</feature>
<reference evidence="2" key="1">
    <citation type="submission" date="2023-07" db="EMBL/GenBank/DDBJ databases">
        <title>Mucosal microbiota of week-old chicken and adult hens.</title>
        <authorList>
            <person name="Volf J."/>
            <person name="Karasova D."/>
            <person name="Crhanova M."/>
            <person name="Faldynova M."/>
            <person name="Prikrylova H."/>
            <person name="Zeman M."/>
            <person name="Babak V."/>
            <person name="Rajova J."/>
            <person name="Rychlik I."/>
        </authorList>
    </citation>
    <scope>NUCLEOTIDE SEQUENCE</scope>
    <source>
        <strain evidence="2">ET902</strain>
    </source>
</reference>
<evidence type="ECO:0000313" key="3">
    <source>
        <dbReference type="Proteomes" id="UP001175147"/>
    </source>
</evidence>
<keyword evidence="1" id="KW-0472">Membrane</keyword>
<gene>
    <name evidence="2" type="ORF">Q5M86_12825</name>
</gene>
<keyword evidence="1" id="KW-0812">Transmembrane</keyword>
<dbReference type="Pfam" id="PF15562">
    <property type="entry name" value="Imm17"/>
    <property type="match status" value="1"/>
</dbReference>
<keyword evidence="1" id="KW-1133">Transmembrane helix</keyword>
<name>A0ABT8Z0I8_9SPIR</name>
<accession>A0ABT8Z0I8</accession>
<dbReference type="Proteomes" id="UP001175147">
    <property type="component" value="Unassembled WGS sequence"/>
</dbReference>
<dbReference type="EMBL" id="JAUPBM010000258">
    <property type="protein sequence ID" value="MDO7021654.1"/>
    <property type="molecule type" value="Genomic_DNA"/>
</dbReference>
<evidence type="ECO:0000313" key="2">
    <source>
        <dbReference type="EMBL" id="MDO7021654.1"/>
    </source>
</evidence>
<organism evidence="2 3">
    <name type="scientific">Brachyspira innocens</name>
    <dbReference type="NCBI Taxonomy" id="13264"/>
    <lineage>
        <taxon>Bacteria</taxon>
        <taxon>Pseudomonadati</taxon>
        <taxon>Spirochaetota</taxon>
        <taxon>Spirochaetia</taxon>
        <taxon>Brachyspirales</taxon>
        <taxon>Brachyspiraceae</taxon>
        <taxon>Brachyspira</taxon>
    </lineage>
</organism>
<protein>
    <submittedName>
        <fullName evidence="2">Imm17 family immunity protein</fullName>
    </submittedName>
</protein>
<feature type="transmembrane region" description="Helical" evidence="1">
    <location>
        <begin position="52"/>
        <end position="75"/>
    </location>
</feature>
<keyword evidence="3" id="KW-1185">Reference proteome</keyword>
<comment type="caution">
    <text evidence="2">The sequence shown here is derived from an EMBL/GenBank/DDBJ whole genome shotgun (WGS) entry which is preliminary data.</text>
</comment>
<evidence type="ECO:0000256" key="1">
    <source>
        <dbReference type="SAM" id="Phobius"/>
    </source>
</evidence>
<dbReference type="RefSeq" id="WP_304386260.1">
    <property type="nucleotide sequence ID" value="NZ_JAUPBL010000176.1"/>
</dbReference>
<sequence>MKYDEIIKKFPYLFAILVGILFILAALFKWSFLLNNNSSNFMMNIHETFGEIGVRIMTFILGLVIIICSIIIWVIRK</sequence>
<dbReference type="InterPro" id="IPR029087">
    <property type="entry name" value="Imm17"/>
</dbReference>